<evidence type="ECO:0000313" key="2">
    <source>
        <dbReference type="Proteomes" id="UP000724584"/>
    </source>
</evidence>
<keyword evidence="2" id="KW-1185">Reference proteome</keyword>
<accession>A0ACB7PGQ5</accession>
<dbReference type="Proteomes" id="UP000724584">
    <property type="component" value="Unassembled WGS sequence"/>
</dbReference>
<gene>
    <name evidence="1" type="ORF">F5144DRAFT_88882</name>
</gene>
<name>A0ACB7PGQ5_9PEZI</name>
<sequence>MPIAFDPISLTITMSGAPNPYDGRYQPGDELGSSQFQENDGGESCWNGEDDGNPATQATPPTAVDESFQPQQSEFFDLLPSFDIPEPGLSWTGVEASSDWADFEVSSNLFADWAIQNAQSWDAEHLVVVSDQLLAWFTSEGEQSTAATAIPLMVWEEEDEATLLQPPAGPMNAREQSTAAPMENDEETLLKRLRAAGYGYAAISEKMREELGIEVTANALVKRYQKLPKTCENVVANAITNIMPQIMEQIYVELPYMDDGTLSEEEKQIVDRMLQDLPQILPNCVRGSLSRKRRTMQPSPSL</sequence>
<organism evidence="1 2">
    <name type="scientific">Chaetomium tenue</name>
    <dbReference type="NCBI Taxonomy" id="1854479"/>
    <lineage>
        <taxon>Eukaryota</taxon>
        <taxon>Fungi</taxon>
        <taxon>Dikarya</taxon>
        <taxon>Ascomycota</taxon>
        <taxon>Pezizomycotina</taxon>
        <taxon>Sordariomycetes</taxon>
        <taxon>Sordariomycetidae</taxon>
        <taxon>Sordariales</taxon>
        <taxon>Chaetomiaceae</taxon>
        <taxon>Chaetomium</taxon>
    </lineage>
</organism>
<dbReference type="EMBL" id="JAGIZQ010000002">
    <property type="protein sequence ID" value="KAH6640248.1"/>
    <property type="molecule type" value="Genomic_DNA"/>
</dbReference>
<protein>
    <submittedName>
        <fullName evidence="1">Uncharacterized protein</fullName>
    </submittedName>
</protein>
<evidence type="ECO:0000313" key="1">
    <source>
        <dbReference type="EMBL" id="KAH6640248.1"/>
    </source>
</evidence>
<proteinExistence type="predicted"/>
<comment type="caution">
    <text evidence="1">The sequence shown here is derived from an EMBL/GenBank/DDBJ whole genome shotgun (WGS) entry which is preliminary data.</text>
</comment>
<reference evidence="1 2" key="1">
    <citation type="journal article" date="2021" name="Nat. Commun.">
        <title>Genetic determinants of endophytism in the Arabidopsis root mycobiome.</title>
        <authorList>
            <person name="Mesny F."/>
            <person name="Miyauchi S."/>
            <person name="Thiergart T."/>
            <person name="Pickel B."/>
            <person name="Atanasova L."/>
            <person name="Karlsson M."/>
            <person name="Huettel B."/>
            <person name="Barry K.W."/>
            <person name="Haridas S."/>
            <person name="Chen C."/>
            <person name="Bauer D."/>
            <person name="Andreopoulos W."/>
            <person name="Pangilinan J."/>
            <person name="LaButti K."/>
            <person name="Riley R."/>
            <person name="Lipzen A."/>
            <person name="Clum A."/>
            <person name="Drula E."/>
            <person name="Henrissat B."/>
            <person name="Kohler A."/>
            <person name="Grigoriev I.V."/>
            <person name="Martin F.M."/>
            <person name="Hacquard S."/>
        </authorList>
    </citation>
    <scope>NUCLEOTIDE SEQUENCE [LARGE SCALE GENOMIC DNA]</scope>
    <source>
        <strain evidence="1 2">MPI-SDFR-AT-0079</strain>
    </source>
</reference>